<dbReference type="EMBL" id="UYYB01101463">
    <property type="protein sequence ID" value="VDM78279.1"/>
    <property type="molecule type" value="Genomic_DNA"/>
</dbReference>
<sequence length="89" mass="10121">MNFVKEKELPNRQKRAESAKDMEQICRTKTKLRMTLKRLQEIIILCEHAAISTVESAGLVFGPVPLTADENIWLATAKNYPSNDILSDF</sequence>
<dbReference type="AlphaFoldDB" id="A0A3P7JE17"/>
<feature type="region of interest" description="Disordered" evidence="1">
    <location>
        <begin position="1"/>
        <end position="21"/>
    </location>
</feature>
<reference evidence="2 3" key="1">
    <citation type="submission" date="2018-11" db="EMBL/GenBank/DDBJ databases">
        <authorList>
            <consortium name="Pathogen Informatics"/>
        </authorList>
    </citation>
    <scope>NUCLEOTIDE SEQUENCE [LARGE SCALE GENOMIC DNA]</scope>
</reference>
<gene>
    <name evidence="2" type="ORF">SVUK_LOCUS13277</name>
</gene>
<name>A0A3P7JE17_STRVU</name>
<proteinExistence type="predicted"/>
<dbReference type="Proteomes" id="UP000270094">
    <property type="component" value="Unassembled WGS sequence"/>
</dbReference>
<evidence type="ECO:0000313" key="3">
    <source>
        <dbReference type="Proteomes" id="UP000270094"/>
    </source>
</evidence>
<accession>A0A3P7JE17</accession>
<keyword evidence="3" id="KW-1185">Reference proteome</keyword>
<organism evidence="2 3">
    <name type="scientific">Strongylus vulgaris</name>
    <name type="common">Blood worm</name>
    <dbReference type="NCBI Taxonomy" id="40348"/>
    <lineage>
        <taxon>Eukaryota</taxon>
        <taxon>Metazoa</taxon>
        <taxon>Ecdysozoa</taxon>
        <taxon>Nematoda</taxon>
        <taxon>Chromadorea</taxon>
        <taxon>Rhabditida</taxon>
        <taxon>Rhabditina</taxon>
        <taxon>Rhabditomorpha</taxon>
        <taxon>Strongyloidea</taxon>
        <taxon>Strongylidae</taxon>
        <taxon>Strongylus</taxon>
    </lineage>
</organism>
<evidence type="ECO:0000313" key="2">
    <source>
        <dbReference type="EMBL" id="VDM78279.1"/>
    </source>
</evidence>
<evidence type="ECO:0000256" key="1">
    <source>
        <dbReference type="SAM" id="MobiDB-lite"/>
    </source>
</evidence>
<protein>
    <submittedName>
        <fullName evidence="2">Uncharacterized protein</fullName>
    </submittedName>
</protein>